<keyword evidence="2" id="KW-1185">Reference proteome</keyword>
<accession>A0ABT8C6R5</accession>
<dbReference type="EMBL" id="JAUFQS010000005">
    <property type="protein sequence ID" value="MDN3687391.1"/>
    <property type="molecule type" value="Genomic_DNA"/>
</dbReference>
<comment type="caution">
    <text evidence="1">The sequence shown here is derived from an EMBL/GenBank/DDBJ whole genome shotgun (WGS) entry which is preliminary data.</text>
</comment>
<organism evidence="1 2">
    <name type="scientific">Cyclobacterium jeungdonense</name>
    <dbReference type="NCBI Taxonomy" id="708087"/>
    <lineage>
        <taxon>Bacteria</taxon>
        <taxon>Pseudomonadati</taxon>
        <taxon>Bacteroidota</taxon>
        <taxon>Cytophagia</taxon>
        <taxon>Cytophagales</taxon>
        <taxon>Cyclobacteriaceae</taxon>
        <taxon>Cyclobacterium</taxon>
    </lineage>
</organism>
<proteinExistence type="predicted"/>
<evidence type="ECO:0000313" key="2">
    <source>
        <dbReference type="Proteomes" id="UP001236663"/>
    </source>
</evidence>
<dbReference type="SUPFAM" id="SSF52980">
    <property type="entry name" value="Restriction endonuclease-like"/>
    <property type="match status" value="1"/>
</dbReference>
<evidence type="ECO:0000313" key="1">
    <source>
        <dbReference type="EMBL" id="MDN3687391.1"/>
    </source>
</evidence>
<reference evidence="2" key="1">
    <citation type="journal article" date="2019" name="Int. J. Syst. Evol. Microbiol.">
        <title>The Global Catalogue of Microorganisms (GCM) 10K type strain sequencing project: providing services to taxonomists for standard genome sequencing and annotation.</title>
        <authorList>
            <consortium name="The Broad Institute Genomics Platform"/>
            <consortium name="The Broad Institute Genome Sequencing Center for Infectious Disease"/>
            <person name="Wu L."/>
            <person name="Ma J."/>
        </authorList>
    </citation>
    <scope>NUCLEOTIDE SEQUENCE [LARGE SCALE GENOMIC DNA]</scope>
    <source>
        <strain evidence="2">CECT 7706</strain>
    </source>
</reference>
<gene>
    <name evidence="1" type="ORF">QWZ15_06105</name>
</gene>
<dbReference type="RefSeq" id="WP_163386654.1">
    <property type="nucleotide sequence ID" value="NZ_JAUFQS010000005.1"/>
</dbReference>
<evidence type="ECO:0008006" key="3">
    <source>
        <dbReference type="Google" id="ProtNLM"/>
    </source>
</evidence>
<dbReference type="Proteomes" id="UP001236663">
    <property type="component" value="Unassembled WGS sequence"/>
</dbReference>
<protein>
    <recommendedName>
        <fullName evidence="3">NERD domain-containing protein</fullName>
    </recommendedName>
</protein>
<sequence>MTTLEDILKSKGPMMSSELASIIETKLKIPKNSASQKVVRDKSILKVKGFFSSGQSFCYLEQHTKEFDFFDRLMKSMLENGKKYWFCLNAIKASGGLISQNYLECYTNYPILPLKSHLPFKKVMQKFVENDILIFNNGYYFIAPKLNQSVLNFTQYQTIELIKEDIINNFNSLTKNIGLISYKTGEKFAEYGKFKWAFKGVCPVSGLKENNTFGYLLADILFGHPIYEKDVLFYLEKLKTIQSFKKSSRLLPFLIVDDIDTDALKLLKKNGIIVGFISELFGNKYAETLKELVTVLNNAGASLKKDPNKYLDLIIELKKYNQGLANNIKGALFEFVVGHIHSLENNCSIEIGREIFENGKHEIDVFATNNQKIIFVECKATKGQITIEQVDKWLGLKIPAFKKWASKQETWKNKELEFEFWSVNGFEKNAEEKLKQTSTSATKIKISFLDGKSIRDKALKLKNKKLKEAIDNFFLKTEV</sequence>
<name>A0ABT8C6R5_9BACT</name>
<dbReference type="InterPro" id="IPR011335">
    <property type="entry name" value="Restrct_endonuc-II-like"/>
</dbReference>